<evidence type="ECO:0000313" key="3">
    <source>
        <dbReference type="Proteomes" id="UP000016887"/>
    </source>
</evidence>
<accession>U3TCK7</accession>
<name>U3TCK7_9CREN</name>
<evidence type="ECO:0000313" key="2">
    <source>
        <dbReference type="EMBL" id="BAN89688.1"/>
    </source>
</evidence>
<protein>
    <submittedName>
        <fullName evidence="2">Uncharacterized protein</fullName>
    </submittedName>
</protein>
<keyword evidence="1" id="KW-1133">Transmembrane helix</keyword>
<sequence length="707" mass="80325">MYNSARHVFSTSNTLILTLLIILLLNTGIFYVATSYTSEPDVTLLISYDGKKPYITVYEGQTVKCKAEFNSWAYSTLTEEFAFVNLYSFINPDTGEPCVLNAIRGVVWEKGTVLFKLDDTTSQTYRLALGLERFSINRDDNSVLVSFRDVKPVYMLSSFDALSWKEPIILYSPDVFKRESFEGIDIIYDTRVDPDVLEVVSEGLSLVNTLRDAYGETIFDPTIFVLTSNDVPDPYGHYNGAHNFGSVSYMKEGNRYLYEDAVITIHELAHSWFSAPYTSPNPYTLLEGGAEFTSWDFGMKYFPEETRSYVERDWICNMAKGEDPYMFGATALLVINYYIMQLSSLKNENLTVVDAVRYVIENINGLPEGYTRSPWSEVEKQFYTTFLEFVFDKLPVFLNDELNIPEETLEEASRELYRILKIEMPAHIVCQWPLYDDYIRGEVDKLVDAIADPSPNVYVYVNYLDDGSLNIDVYNLNPLSLNLLIGLFYSSSGLQTFDIKVPPKTRLVINVQEPVDSIVVWYKSFLDGTYYELENVYLPSDAVTVTATTTITETETTTNTVTSTVTETITNTNTVTDTETVTETVTATVTNNVTETKTETKSITITQTVTETDVLKTTETITTTNYETQTFTETITHVETEVRTHRDTLTLIETEYLPTTHTELEVETVTTTSIKIVTETSPISRVSWFGLALLIVLLAIFVYRYLS</sequence>
<gene>
    <name evidence="2" type="ORF">ACAM_0219</name>
</gene>
<dbReference type="EMBL" id="AP012489">
    <property type="protein sequence ID" value="BAN89688.1"/>
    <property type="molecule type" value="Genomic_DNA"/>
</dbReference>
<dbReference type="Proteomes" id="UP000016887">
    <property type="component" value="Chromosome"/>
</dbReference>
<feature type="transmembrane region" description="Helical" evidence="1">
    <location>
        <begin position="686"/>
        <end position="706"/>
    </location>
</feature>
<organism evidence="2 3">
    <name type="scientific">Aeropyrum camini SY1 = JCM 12091</name>
    <dbReference type="NCBI Taxonomy" id="1198449"/>
    <lineage>
        <taxon>Archaea</taxon>
        <taxon>Thermoproteota</taxon>
        <taxon>Thermoprotei</taxon>
        <taxon>Desulfurococcales</taxon>
        <taxon>Desulfurococcaceae</taxon>
        <taxon>Aeropyrum</taxon>
    </lineage>
</organism>
<dbReference type="AlphaFoldDB" id="U3TCK7"/>
<keyword evidence="3" id="KW-1185">Reference proteome</keyword>
<proteinExistence type="predicted"/>
<keyword evidence="1" id="KW-0472">Membrane</keyword>
<reference evidence="2 3" key="1">
    <citation type="journal article" date="2013" name="Appl. Environ. Microbiol.">
        <title>Variation of the Virus-Related Elements within Syntenic Genomes of the Hyperthermophilic Archaeon Aeropyrum.</title>
        <authorList>
            <person name="Daifuku T."/>
            <person name="Yoshida T."/>
            <person name="Kitamura T."/>
            <person name="Kawaichi S."/>
            <person name="Inoue T."/>
            <person name="Nomura K."/>
            <person name="Yoshida Y."/>
            <person name="Kuno S."/>
            <person name="Sako Y."/>
        </authorList>
    </citation>
    <scope>NUCLEOTIDE SEQUENCE [LARGE SCALE GENOMIC DNA]</scope>
    <source>
        <strain evidence="2 3">SY1</strain>
    </source>
</reference>
<keyword evidence="1" id="KW-0812">Transmembrane</keyword>
<dbReference type="STRING" id="1198449.ACAM_0219"/>
<dbReference type="KEGG" id="acj:ACAM_0219"/>
<evidence type="ECO:0000256" key="1">
    <source>
        <dbReference type="SAM" id="Phobius"/>
    </source>
</evidence>